<dbReference type="InterPro" id="IPR004089">
    <property type="entry name" value="MCPsignal_dom"/>
</dbReference>
<evidence type="ECO:0000256" key="4">
    <source>
        <dbReference type="ARBA" id="ARBA00023136"/>
    </source>
</evidence>
<dbReference type="Pfam" id="PF12729">
    <property type="entry name" value="4HB_MCP_1"/>
    <property type="match status" value="1"/>
</dbReference>
<keyword evidence="5 7" id="KW-0807">Transducer</keyword>
<dbReference type="SUPFAM" id="SSF47170">
    <property type="entry name" value="Aspartate receptor, ligand-binding domain"/>
    <property type="match status" value="1"/>
</dbReference>
<keyword evidence="4 8" id="KW-0472">Membrane</keyword>
<dbReference type="Pfam" id="PF00672">
    <property type="entry name" value="HAMP"/>
    <property type="match status" value="1"/>
</dbReference>
<dbReference type="PANTHER" id="PTHR32089:SF119">
    <property type="entry name" value="METHYL-ACCEPTING CHEMOTAXIS PROTEIN CTPL"/>
    <property type="match status" value="1"/>
</dbReference>
<keyword evidence="2 8" id="KW-0812">Transmembrane</keyword>
<feature type="domain" description="HAMP" evidence="10">
    <location>
        <begin position="205"/>
        <end position="258"/>
    </location>
</feature>
<feature type="domain" description="Methyl-accepting transducer" evidence="9">
    <location>
        <begin position="263"/>
        <end position="499"/>
    </location>
</feature>
<dbReference type="RefSeq" id="WP_272751041.1">
    <property type="nucleotide sequence ID" value="NZ_JAQQLF010000006.1"/>
</dbReference>
<evidence type="ECO:0000256" key="3">
    <source>
        <dbReference type="ARBA" id="ARBA00022989"/>
    </source>
</evidence>
<comment type="caution">
    <text evidence="11">The sequence shown here is derived from an EMBL/GenBank/DDBJ whole genome shotgun (WGS) entry which is preliminary data.</text>
</comment>
<accession>A0ABT5IYF0</accession>
<proteinExistence type="inferred from homology"/>
<comment type="similarity">
    <text evidence="6">Belongs to the methyl-accepting chemotaxis (MCP) protein family.</text>
</comment>
<dbReference type="InterPro" id="IPR024478">
    <property type="entry name" value="HlyB_4HB_MCP"/>
</dbReference>
<dbReference type="InterPro" id="IPR004090">
    <property type="entry name" value="Chemotax_Me-accpt_rcpt"/>
</dbReference>
<name>A0ABT5IYF0_9NEIS</name>
<dbReference type="SMART" id="SM00283">
    <property type="entry name" value="MA"/>
    <property type="match status" value="1"/>
</dbReference>
<dbReference type="Pfam" id="PF00015">
    <property type="entry name" value="MCPsignal"/>
    <property type="match status" value="1"/>
</dbReference>
<dbReference type="SMART" id="SM00304">
    <property type="entry name" value="HAMP"/>
    <property type="match status" value="1"/>
</dbReference>
<evidence type="ECO:0000256" key="6">
    <source>
        <dbReference type="ARBA" id="ARBA00029447"/>
    </source>
</evidence>
<evidence type="ECO:0000256" key="8">
    <source>
        <dbReference type="SAM" id="Phobius"/>
    </source>
</evidence>
<organism evidence="11 12">
    <name type="scientific">Vogesella aquatica</name>
    <dbReference type="NCBI Taxonomy" id="2984206"/>
    <lineage>
        <taxon>Bacteria</taxon>
        <taxon>Pseudomonadati</taxon>
        <taxon>Pseudomonadota</taxon>
        <taxon>Betaproteobacteria</taxon>
        <taxon>Neisseriales</taxon>
        <taxon>Chromobacteriaceae</taxon>
        <taxon>Vogesella</taxon>
    </lineage>
</organism>
<dbReference type="Proteomes" id="UP001219956">
    <property type="component" value="Unassembled WGS sequence"/>
</dbReference>
<evidence type="ECO:0000256" key="1">
    <source>
        <dbReference type="ARBA" id="ARBA00004141"/>
    </source>
</evidence>
<dbReference type="InterPro" id="IPR003660">
    <property type="entry name" value="HAMP_dom"/>
</dbReference>
<keyword evidence="3 8" id="KW-1133">Transmembrane helix</keyword>
<keyword evidence="12" id="KW-1185">Reference proteome</keyword>
<dbReference type="PROSITE" id="PS50111">
    <property type="entry name" value="CHEMOTAXIS_TRANSDUC_2"/>
    <property type="match status" value="1"/>
</dbReference>
<evidence type="ECO:0000256" key="7">
    <source>
        <dbReference type="PROSITE-ProRule" id="PRU00284"/>
    </source>
</evidence>
<evidence type="ECO:0000259" key="10">
    <source>
        <dbReference type="PROSITE" id="PS50885"/>
    </source>
</evidence>
<comment type="subcellular location">
    <subcellularLocation>
        <location evidence="1">Membrane</location>
        <topology evidence="1">Multi-pass membrane protein</topology>
    </subcellularLocation>
</comment>
<gene>
    <name evidence="11" type="ORF">PQU95_05380</name>
</gene>
<reference evidence="11 12" key="1">
    <citation type="submission" date="2023-01" db="EMBL/GenBank/DDBJ databases">
        <title>Novel species of the genus Vogesella isolated from rivers.</title>
        <authorList>
            <person name="Lu H."/>
        </authorList>
    </citation>
    <scope>NUCLEOTIDE SEQUENCE [LARGE SCALE GENOMIC DNA]</scope>
    <source>
        <strain evidence="11 12">DC21W</strain>
    </source>
</reference>
<dbReference type="Gene3D" id="1.10.287.950">
    <property type="entry name" value="Methyl-accepting chemotaxis protein"/>
    <property type="match status" value="1"/>
</dbReference>
<dbReference type="SUPFAM" id="SSF58104">
    <property type="entry name" value="Methyl-accepting chemotaxis protein (MCP) signaling domain"/>
    <property type="match status" value="1"/>
</dbReference>
<evidence type="ECO:0000313" key="12">
    <source>
        <dbReference type="Proteomes" id="UP001219956"/>
    </source>
</evidence>
<evidence type="ECO:0000313" key="11">
    <source>
        <dbReference type="EMBL" id="MDC7716644.1"/>
    </source>
</evidence>
<feature type="transmembrane region" description="Helical" evidence="8">
    <location>
        <begin position="185"/>
        <end position="204"/>
    </location>
</feature>
<evidence type="ECO:0000259" key="9">
    <source>
        <dbReference type="PROSITE" id="PS50111"/>
    </source>
</evidence>
<dbReference type="InterPro" id="IPR035440">
    <property type="entry name" value="4HB_MCP_dom_sf"/>
</dbReference>
<evidence type="ECO:0000256" key="2">
    <source>
        <dbReference type="ARBA" id="ARBA00022692"/>
    </source>
</evidence>
<dbReference type="PRINTS" id="PR00260">
    <property type="entry name" value="CHEMTRNSDUCR"/>
</dbReference>
<protein>
    <submittedName>
        <fullName evidence="11">Methyl-accepting chemotaxis protein</fullName>
    </submittedName>
</protein>
<dbReference type="EMBL" id="JAQQLF010000006">
    <property type="protein sequence ID" value="MDC7716644.1"/>
    <property type="molecule type" value="Genomic_DNA"/>
</dbReference>
<dbReference type="PANTHER" id="PTHR32089">
    <property type="entry name" value="METHYL-ACCEPTING CHEMOTAXIS PROTEIN MCPB"/>
    <property type="match status" value="1"/>
</dbReference>
<dbReference type="CDD" id="cd11386">
    <property type="entry name" value="MCP_signal"/>
    <property type="match status" value="1"/>
</dbReference>
<sequence>MKIVSKIIALIISSCLALALVGGLGIWKLNQAEMRFDNFTDNILPSIHLLNDSQAEIWRVRVLFWKHMAEPDMAKKLQYESEIKTIFAEIDKNFAQYAASDISDAQDKALLARSQEIFNRYKQELAPMLALSRNGEQQNAVALASHGNGEDLMKAWNEHIAYNNQLSKQTDDANAQATQDSRMQFLMIVITVALLLGTGGAMLTRAIRRGLQQLQSAIGDISLHLDFTRRAQCHGQDEISQTAQAFDGLVVRLQQSLQRMQTGIEQVSTSSQLVQQVSQSVASSSGQQSHASAHMAAAVEEMTVSLAHVADRASEAQLLSASGEIKANAGERAIEKVVSDMSTIATTVSTTSTQMTVLAERSKRIESVVSVIRDVADQTNLLALNAAIEAARAGESGRGFAVVADEVRKLAERTAASTQEISQIILAIQQVSDSVAGNMNEAVAQVGQGQQGVQDARANMAELRDGVRHSALLVAEISAAIQQQSAATSSIAQQVEHVAQNAETNSSAAAVAASQVDSLQQIAQQMRQEASLYHV</sequence>
<dbReference type="PROSITE" id="PS50885">
    <property type="entry name" value="HAMP"/>
    <property type="match status" value="1"/>
</dbReference>
<evidence type="ECO:0000256" key="5">
    <source>
        <dbReference type="ARBA" id="ARBA00023224"/>
    </source>
</evidence>